<evidence type="ECO:0000256" key="1">
    <source>
        <dbReference type="SAM" id="MobiDB-lite"/>
    </source>
</evidence>
<dbReference type="HOGENOM" id="CLU_1996099_0_0_1"/>
<proteinExistence type="predicted"/>
<evidence type="ECO:0000313" key="2">
    <source>
        <dbReference type="EnsemblPlants" id="OBART04G15510.1"/>
    </source>
</evidence>
<sequence length="125" mass="13489">MDAHLPRPLTLRCAPPLVPGHPGGDRRGEAGEEVRRPTTWRRRRRSVGLGVVVLAAASRCPLFSFSAHHDARGDACLHTAELLSAAKSAASNQKNHVQRAGGVSVINRVWQAKSPTQTYPANQEA</sequence>
<accession>A0A0D3FWV0</accession>
<dbReference type="AlphaFoldDB" id="A0A0D3FWV0"/>
<protein>
    <submittedName>
        <fullName evidence="2">Uncharacterized protein</fullName>
    </submittedName>
</protein>
<keyword evidence="3" id="KW-1185">Reference proteome</keyword>
<dbReference type="PaxDb" id="65489-OBART04G15510.1"/>
<feature type="region of interest" description="Disordered" evidence="1">
    <location>
        <begin position="1"/>
        <end position="39"/>
    </location>
</feature>
<organism evidence="2">
    <name type="scientific">Oryza barthii</name>
    <dbReference type="NCBI Taxonomy" id="65489"/>
    <lineage>
        <taxon>Eukaryota</taxon>
        <taxon>Viridiplantae</taxon>
        <taxon>Streptophyta</taxon>
        <taxon>Embryophyta</taxon>
        <taxon>Tracheophyta</taxon>
        <taxon>Spermatophyta</taxon>
        <taxon>Magnoliopsida</taxon>
        <taxon>Liliopsida</taxon>
        <taxon>Poales</taxon>
        <taxon>Poaceae</taxon>
        <taxon>BOP clade</taxon>
        <taxon>Oryzoideae</taxon>
        <taxon>Oryzeae</taxon>
        <taxon>Oryzinae</taxon>
        <taxon>Oryza</taxon>
    </lineage>
</organism>
<dbReference type="EnsemblPlants" id="OBART04G15510.1">
    <property type="protein sequence ID" value="OBART04G15510.1"/>
    <property type="gene ID" value="OBART04G15510"/>
</dbReference>
<reference evidence="2" key="1">
    <citation type="journal article" date="2009" name="Rice">
        <title>De Novo Next Generation Sequencing of Plant Genomes.</title>
        <authorList>
            <person name="Rounsley S."/>
            <person name="Marri P.R."/>
            <person name="Yu Y."/>
            <person name="He R."/>
            <person name="Sisneros N."/>
            <person name="Goicoechea J.L."/>
            <person name="Lee S.J."/>
            <person name="Angelova A."/>
            <person name="Kudrna D."/>
            <person name="Luo M."/>
            <person name="Affourtit J."/>
            <person name="Desany B."/>
            <person name="Knight J."/>
            <person name="Niazi F."/>
            <person name="Egholm M."/>
            <person name="Wing R.A."/>
        </authorList>
    </citation>
    <scope>NUCLEOTIDE SEQUENCE [LARGE SCALE GENOMIC DNA]</scope>
    <source>
        <strain evidence="2">cv. IRGC 105608</strain>
    </source>
</reference>
<reference evidence="2" key="2">
    <citation type="submission" date="2015-03" db="UniProtKB">
        <authorList>
            <consortium name="EnsemblPlants"/>
        </authorList>
    </citation>
    <scope>IDENTIFICATION</scope>
</reference>
<name>A0A0D3FWV0_9ORYZ</name>
<evidence type="ECO:0000313" key="3">
    <source>
        <dbReference type="Proteomes" id="UP000026960"/>
    </source>
</evidence>
<dbReference type="Gramene" id="OBART04G15510.1">
    <property type="protein sequence ID" value="OBART04G15510.1"/>
    <property type="gene ID" value="OBART04G15510"/>
</dbReference>
<feature type="compositionally biased region" description="Basic and acidic residues" evidence="1">
    <location>
        <begin position="23"/>
        <end position="36"/>
    </location>
</feature>
<dbReference type="Proteomes" id="UP000026960">
    <property type="component" value="Chromosome 4"/>
</dbReference>